<feature type="compositionally biased region" description="Polar residues" evidence="1">
    <location>
        <begin position="55"/>
        <end position="66"/>
    </location>
</feature>
<feature type="compositionally biased region" description="Polar residues" evidence="1">
    <location>
        <begin position="218"/>
        <end position="227"/>
    </location>
</feature>
<feature type="compositionally biased region" description="Polar residues" evidence="1">
    <location>
        <begin position="73"/>
        <end position="92"/>
    </location>
</feature>
<feature type="compositionally biased region" description="Gly residues" evidence="1">
    <location>
        <begin position="104"/>
        <end position="114"/>
    </location>
</feature>
<feature type="region of interest" description="Disordered" evidence="1">
    <location>
        <begin position="1"/>
        <end position="130"/>
    </location>
</feature>
<comment type="caution">
    <text evidence="2">The sequence shown here is derived from an EMBL/GenBank/DDBJ whole genome shotgun (WGS) entry which is preliminary data.</text>
</comment>
<evidence type="ECO:0000256" key="1">
    <source>
        <dbReference type="SAM" id="MobiDB-lite"/>
    </source>
</evidence>
<dbReference type="AlphaFoldDB" id="A0A9P3GHG9"/>
<protein>
    <submittedName>
        <fullName evidence="2">Uncharacterized protein</fullName>
    </submittedName>
</protein>
<keyword evidence="3" id="KW-1185">Reference proteome</keyword>
<organism evidence="2 3">
    <name type="scientific">Phanerochaete sordida</name>
    <dbReference type="NCBI Taxonomy" id="48140"/>
    <lineage>
        <taxon>Eukaryota</taxon>
        <taxon>Fungi</taxon>
        <taxon>Dikarya</taxon>
        <taxon>Basidiomycota</taxon>
        <taxon>Agaricomycotina</taxon>
        <taxon>Agaricomycetes</taxon>
        <taxon>Polyporales</taxon>
        <taxon>Phanerochaetaceae</taxon>
        <taxon>Phanerochaete</taxon>
    </lineage>
</organism>
<feature type="compositionally biased region" description="Polar residues" evidence="1">
    <location>
        <begin position="29"/>
        <end position="38"/>
    </location>
</feature>
<proteinExistence type="predicted"/>
<feature type="region of interest" description="Disordered" evidence="1">
    <location>
        <begin position="213"/>
        <end position="279"/>
    </location>
</feature>
<gene>
    <name evidence="2" type="ORF">PsYK624_110520</name>
</gene>
<sequence>MSSQGSSRPSKTSRHNGTGTAGLTADANAATTTSQGKNNLAERLHVSSDAAEGAQSGTPTPGNLDQNTEHVSDATTGYTSASRVHASKNATGFTPRGPSDAPDGTGGGAATGGGQREHVNDLRTTDSTSDQNAAFKSVFKKFDTRVAKIFAEFDSVAQSIEGFRKRIQEREDQKAAEMLSSLLEQKDVMREVVEGTRAELGQVAKGKFVPLNVPETGAASSASTARPSESRHEDPTAPLTRARPRKVTIEDVTDDEADAGPPPQLRRDAPPHMYGQPSM</sequence>
<dbReference type="EMBL" id="BPQB01000044">
    <property type="protein sequence ID" value="GJE94876.1"/>
    <property type="molecule type" value="Genomic_DNA"/>
</dbReference>
<evidence type="ECO:0000313" key="2">
    <source>
        <dbReference type="EMBL" id="GJE94876.1"/>
    </source>
</evidence>
<accession>A0A9P3GHG9</accession>
<feature type="compositionally biased region" description="Basic and acidic residues" evidence="1">
    <location>
        <begin position="115"/>
        <end position="124"/>
    </location>
</feature>
<evidence type="ECO:0000313" key="3">
    <source>
        <dbReference type="Proteomes" id="UP000703269"/>
    </source>
</evidence>
<feature type="compositionally biased region" description="Polar residues" evidence="1">
    <location>
        <begin position="1"/>
        <end position="18"/>
    </location>
</feature>
<dbReference type="Proteomes" id="UP000703269">
    <property type="component" value="Unassembled WGS sequence"/>
</dbReference>
<name>A0A9P3GHG9_9APHY</name>
<reference evidence="2 3" key="1">
    <citation type="submission" date="2021-08" db="EMBL/GenBank/DDBJ databases">
        <title>Draft Genome Sequence of Phanerochaete sordida strain YK-624.</title>
        <authorList>
            <person name="Mori T."/>
            <person name="Dohra H."/>
            <person name="Suzuki T."/>
            <person name="Kawagishi H."/>
            <person name="Hirai H."/>
        </authorList>
    </citation>
    <scope>NUCLEOTIDE SEQUENCE [LARGE SCALE GENOMIC DNA]</scope>
    <source>
        <strain evidence="2 3">YK-624</strain>
    </source>
</reference>